<dbReference type="Proteomes" id="UP000320235">
    <property type="component" value="Unassembled WGS sequence"/>
</dbReference>
<dbReference type="EMBL" id="VFPE01000003">
    <property type="protein sequence ID" value="TQM25115.1"/>
    <property type="molecule type" value="Genomic_DNA"/>
</dbReference>
<sequence length="152" mass="16745">MIRVSAYSSRELLAVLRGLRNLDRETKKQLRGHLRPMVLQVWQQAVAERASTKLQRVVLADTARAKVSDQNVRLTSAQIGRARSGGLKPSQDWQPVEFGAGRSTRNAKAFGPPNRSGKVVYPAAASVIPRVLAMYVQTFVRAIHEALEGKAS</sequence>
<accession>A0A543EU58</accession>
<proteinExistence type="predicted"/>
<evidence type="ECO:0000313" key="2">
    <source>
        <dbReference type="Proteomes" id="UP000320235"/>
    </source>
</evidence>
<comment type="caution">
    <text evidence="1">The sequence shown here is derived from an EMBL/GenBank/DDBJ whole genome shotgun (WGS) entry which is preliminary data.</text>
</comment>
<organism evidence="1 2">
    <name type="scientific">Microbacterium kyungheense</name>
    <dbReference type="NCBI Taxonomy" id="1263636"/>
    <lineage>
        <taxon>Bacteria</taxon>
        <taxon>Bacillati</taxon>
        <taxon>Actinomycetota</taxon>
        <taxon>Actinomycetes</taxon>
        <taxon>Micrococcales</taxon>
        <taxon>Microbacteriaceae</taxon>
        <taxon>Microbacterium</taxon>
    </lineage>
</organism>
<evidence type="ECO:0008006" key="3">
    <source>
        <dbReference type="Google" id="ProtNLM"/>
    </source>
</evidence>
<name>A0A543EU58_9MICO</name>
<evidence type="ECO:0000313" key="1">
    <source>
        <dbReference type="EMBL" id="TQM25115.1"/>
    </source>
</evidence>
<protein>
    <recommendedName>
        <fullName evidence="3">HK97 gp10 family phage protein</fullName>
    </recommendedName>
</protein>
<keyword evidence="2" id="KW-1185">Reference proteome</keyword>
<dbReference type="OrthoDB" id="4979053at2"/>
<dbReference type="RefSeq" id="WP_141894859.1">
    <property type="nucleotide sequence ID" value="NZ_BAABLH010000002.1"/>
</dbReference>
<reference evidence="1 2" key="1">
    <citation type="submission" date="2019-06" db="EMBL/GenBank/DDBJ databases">
        <title>Sequencing the genomes of 1000 actinobacteria strains.</title>
        <authorList>
            <person name="Klenk H.-P."/>
        </authorList>
    </citation>
    <scope>NUCLEOTIDE SEQUENCE [LARGE SCALE GENOMIC DNA]</scope>
    <source>
        <strain evidence="1 2">DSM 105492</strain>
    </source>
</reference>
<dbReference type="AlphaFoldDB" id="A0A543EU58"/>
<gene>
    <name evidence="1" type="ORF">FB391_2574</name>
</gene>